<dbReference type="InterPro" id="IPR027417">
    <property type="entry name" value="P-loop_NTPase"/>
</dbReference>
<feature type="compositionally biased region" description="Basic and acidic residues" evidence="10">
    <location>
        <begin position="1899"/>
        <end position="1911"/>
    </location>
</feature>
<dbReference type="InterPro" id="IPR024481">
    <property type="entry name" value="Helicase_Sen1_N"/>
</dbReference>
<evidence type="ECO:0000256" key="10">
    <source>
        <dbReference type="SAM" id="MobiDB-lite"/>
    </source>
</evidence>
<reference evidence="12 13" key="1">
    <citation type="submission" date="2019-06" db="EMBL/GenBank/DDBJ databases">
        <authorList>
            <person name="Palmer J.M."/>
        </authorList>
    </citation>
    <scope>NUCLEOTIDE SEQUENCE [LARGE SCALE GENOMIC DNA]</scope>
    <source>
        <strain evidence="12 13">TWF102</strain>
    </source>
</reference>
<keyword evidence="9" id="KW-0175">Coiled coil</keyword>
<dbReference type="FunFam" id="3.40.50.300:FF:001152">
    <property type="entry name" value="tRNA-splicing endonuclease, putative"/>
    <property type="match status" value="1"/>
</dbReference>
<dbReference type="GO" id="GO:0006369">
    <property type="term" value="P:termination of RNA polymerase II transcription"/>
    <property type="evidence" value="ECO:0007669"/>
    <property type="project" value="TreeGrafter"/>
</dbReference>
<keyword evidence="7" id="KW-0539">Nucleus</keyword>
<dbReference type="PANTHER" id="PTHR10887:SF495">
    <property type="entry name" value="HELICASE SENATAXIN ISOFORM X1-RELATED"/>
    <property type="match status" value="1"/>
</dbReference>
<dbReference type="CDD" id="cd18042">
    <property type="entry name" value="DEXXQc_SETX"/>
    <property type="match status" value="1"/>
</dbReference>
<dbReference type="Gene3D" id="3.40.50.300">
    <property type="entry name" value="P-loop containing nucleotide triphosphate hydrolases"/>
    <property type="match status" value="2"/>
</dbReference>
<feature type="domain" description="UvrD-like helicase ATP-binding" evidence="11">
    <location>
        <begin position="1285"/>
        <end position="1609"/>
    </location>
</feature>
<dbReference type="CDD" id="cd18808">
    <property type="entry name" value="SF1_C_Upf1"/>
    <property type="match status" value="1"/>
</dbReference>
<dbReference type="InterPro" id="IPR056474">
    <property type="entry name" value="SEN1_barrel"/>
</dbReference>
<dbReference type="EMBL" id="WIQW01000161">
    <property type="protein sequence ID" value="KAF3078981.1"/>
    <property type="molecule type" value="Genomic_DNA"/>
</dbReference>
<dbReference type="GO" id="GO:0004386">
    <property type="term" value="F:helicase activity"/>
    <property type="evidence" value="ECO:0007669"/>
    <property type="project" value="UniProtKB-UniRule"/>
</dbReference>
<dbReference type="FunFam" id="3.40.50.300:FF:000326">
    <property type="entry name" value="P-loop containing nucleoside triphosphate hydrolase"/>
    <property type="match status" value="1"/>
</dbReference>
<evidence type="ECO:0000313" key="13">
    <source>
        <dbReference type="Proteomes" id="UP000475325"/>
    </source>
</evidence>
<dbReference type="InterPro" id="IPR041679">
    <property type="entry name" value="DNA2/NAM7-like_C"/>
</dbReference>
<dbReference type="Pfam" id="PF12726">
    <property type="entry name" value="SEN1_N"/>
    <property type="match status" value="1"/>
</dbReference>
<evidence type="ECO:0000259" key="11">
    <source>
        <dbReference type="PROSITE" id="PS51198"/>
    </source>
</evidence>
<evidence type="ECO:0000256" key="7">
    <source>
        <dbReference type="ARBA" id="ARBA00023242"/>
    </source>
</evidence>
<evidence type="ECO:0000313" key="12">
    <source>
        <dbReference type="EMBL" id="KAF3078981.1"/>
    </source>
</evidence>
<comment type="caution">
    <text evidence="12">The sequence shown here is derived from an EMBL/GenBank/DDBJ whole genome shotgun (WGS) entry which is preliminary data.</text>
</comment>
<dbReference type="GO" id="GO:0016787">
    <property type="term" value="F:hydrolase activity"/>
    <property type="evidence" value="ECO:0007669"/>
    <property type="project" value="UniProtKB-UniRule"/>
</dbReference>
<evidence type="ECO:0000256" key="3">
    <source>
        <dbReference type="ARBA" id="ARBA00022741"/>
    </source>
</evidence>
<keyword evidence="5 8" id="KW-0347">Helicase</keyword>
<feature type="compositionally biased region" description="Polar residues" evidence="10">
    <location>
        <begin position="907"/>
        <end position="920"/>
    </location>
</feature>
<feature type="binding site" evidence="8">
    <location>
        <begin position="1306"/>
        <end position="1313"/>
    </location>
    <ligand>
        <name>ATP</name>
        <dbReference type="ChEBI" id="CHEBI:30616"/>
    </ligand>
</feature>
<feature type="region of interest" description="Disordered" evidence="10">
    <location>
        <begin position="1932"/>
        <end position="2000"/>
    </location>
</feature>
<dbReference type="Proteomes" id="UP000475325">
    <property type="component" value="Unassembled WGS sequence"/>
</dbReference>
<proteinExistence type="inferred from homology"/>
<feature type="region of interest" description="Disordered" evidence="10">
    <location>
        <begin position="1412"/>
        <end position="1431"/>
    </location>
</feature>
<evidence type="ECO:0000256" key="6">
    <source>
        <dbReference type="ARBA" id="ARBA00022840"/>
    </source>
</evidence>
<dbReference type="GO" id="GO:0005694">
    <property type="term" value="C:chromosome"/>
    <property type="evidence" value="ECO:0007669"/>
    <property type="project" value="UniProtKB-ARBA"/>
</dbReference>
<dbReference type="InterPro" id="IPR041677">
    <property type="entry name" value="DNA2/NAM7_AAA_11"/>
</dbReference>
<comment type="subcellular location">
    <subcellularLocation>
        <location evidence="1">Nucleus</location>
    </subcellularLocation>
</comment>
<evidence type="ECO:0000256" key="5">
    <source>
        <dbReference type="ARBA" id="ARBA00022806"/>
    </source>
</evidence>
<organism evidence="12 13">
    <name type="scientific">Orbilia oligospora</name>
    <name type="common">Nematode-trapping fungus</name>
    <name type="synonym">Arthrobotrys oligospora</name>
    <dbReference type="NCBI Taxonomy" id="2813651"/>
    <lineage>
        <taxon>Eukaryota</taxon>
        <taxon>Fungi</taxon>
        <taxon>Dikarya</taxon>
        <taxon>Ascomycota</taxon>
        <taxon>Pezizomycotina</taxon>
        <taxon>Orbiliomycetes</taxon>
        <taxon>Orbiliales</taxon>
        <taxon>Orbiliaceae</taxon>
        <taxon>Orbilia</taxon>
    </lineage>
</organism>
<dbReference type="InterPro" id="IPR014016">
    <property type="entry name" value="UvrD-like_ATP-bd"/>
</dbReference>
<feature type="region of interest" description="Disordered" evidence="10">
    <location>
        <begin position="1884"/>
        <end position="1911"/>
    </location>
</feature>
<comment type="similarity">
    <text evidence="2">Belongs to the DNA2/NAM7 helicase family.</text>
</comment>
<keyword evidence="6 8" id="KW-0067">ATP-binding</keyword>
<dbReference type="GO" id="GO:0001147">
    <property type="term" value="F:transcription termination site sequence-specific DNA binding"/>
    <property type="evidence" value="ECO:0007669"/>
    <property type="project" value="TreeGrafter"/>
</dbReference>
<name>A0A7C8N2S6_ORBOL</name>
<protein>
    <submittedName>
        <fullName evidence="12">DEAD-box type RNA helicase</fullName>
    </submittedName>
</protein>
<dbReference type="Pfam" id="PF13087">
    <property type="entry name" value="AAA_12"/>
    <property type="match status" value="1"/>
</dbReference>
<accession>A0A7C8N2S6</accession>
<dbReference type="GO" id="GO:0016604">
    <property type="term" value="C:nuclear body"/>
    <property type="evidence" value="ECO:0007669"/>
    <property type="project" value="TreeGrafter"/>
</dbReference>
<dbReference type="GO" id="GO:0005524">
    <property type="term" value="F:ATP binding"/>
    <property type="evidence" value="ECO:0007669"/>
    <property type="project" value="UniProtKB-UniRule"/>
</dbReference>
<dbReference type="InterPro" id="IPR045055">
    <property type="entry name" value="DNA2/NAM7-like"/>
</dbReference>
<dbReference type="Pfam" id="PF23576">
    <property type="entry name" value="SEN1_barrel"/>
    <property type="match status" value="1"/>
</dbReference>
<dbReference type="SUPFAM" id="SSF52540">
    <property type="entry name" value="P-loop containing nucleoside triphosphate hydrolases"/>
    <property type="match status" value="1"/>
</dbReference>
<evidence type="ECO:0000256" key="4">
    <source>
        <dbReference type="ARBA" id="ARBA00022801"/>
    </source>
</evidence>
<keyword evidence="4 8" id="KW-0378">Hydrolase</keyword>
<dbReference type="PANTHER" id="PTHR10887">
    <property type="entry name" value="DNA2/NAM7 HELICASE FAMILY"/>
    <property type="match status" value="1"/>
</dbReference>
<dbReference type="PROSITE" id="PS51198">
    <property type="entry name" value="UVRD_HELICASE_ATP_BIND"/>
    <property type="match status" value="1"/>
</dbReference>
<feature type="region of interest" description="Disordered" evidence="10">
    <location>
        <begin position="907"/>
        <end position="943"/>
    </location>
</feature>
<evidence type="ECO:0000256" key="2">
    <source>
        <dbReference type="ARBA" id="ARBA00007913"/>
    </source>
</evidence>
<dbReference type="Pfam" id="PF13086">
    <property type="entry name" value="AAA_11"/>
    <property type="match status" value="1"/>
</dbReference>
<evidence type="ECO:0000256" key="9">
    <source>
        <dbReference type="SAM" id="Coils"/>
    </source>
</evidence>
<gene>
    <name evidence="12" type="primary">SEN1</name>
    <name evidence="12" type="ORF">TWF102_003164</name>
</gene>
<evidence type="ECO:0000256" key="1">
    <source>
        <dbReference type="ARBA" id="ARBA00004123"/>
    </source>
</evidence>
<feature type="coiled-coil region" evidence="9">
    <location>
        <begin position="1468"/>
        <end position="1495"/>
    </location>
</feature>
<feature type="region of interest" description="Disordered" evidence="10">
    <location>
        <begin position="1027"/>
        <end position="1060"/>
    </location>
</feature>
<keyword evidence="3 8" id="KW-0547">Nucleotide-binding</keyword>
<evidence type="ECO:0000256" key="8">
    <source>
        <dbReference type="PROSITE-ProRule" id="PRU00560"/>
    </source>
</evidence>
<dbReference type="InterPro" id="IPR047187">
    <property type="entry name" value="SF1_C_Upf1"/>
</dbReference>
<sequence>MESSDSPVITAIRYLTGLHPGLHWLCHRSSNANQGASDPSSSTLDQRIEATIVCMELFVEPENNPTLELFQDKIARFLDCQFCVKAWHNAKKTVRKNYEGDYAPDVLDHFVQGIDNWDYKRILTTLLPTETALRNRKPGETAMGYINNRVYVAIYDCMFVPQLLDKYNDLAQAFITTFSAIQEGGRHMGMAESLPALCAFLFMQPVVLKDWAVKCLQRMAKPIGPPEYDNWLQQDFKKALSIASSATTEWGFMTRFWSGTAVLIEALDKSVIVSRIAGSDCDIFRALVSHLQWNSPHLLLLLRLLKSLLTKTNTGFWEAVGSMPPTVLLELIFNNPKFDETFLGISISDNVLDPSLVDLTSWVGPFVGSLNLSTRPQACASLLFQFLQRLQDNRFPIEARQSCVSIGLSVLDKTFELFQGRDFGLDEMQHQGNRIILREIISLANSHIQVLLKSLSQVDTEDRITALSVFQSILRMECRIFQADFKSLLRDNTLSPSAIAYSPGVWGGLYDSFPTDDFEYARMILCATSDLTSIEKLVTKGDPMNEPVRLEFNKNLGYIKTSASNFLNRIAEYDALVLKKLFADKLASTALIFSLFDPYQENYLASADILKQAFGTLEKLKALMGLLMEYFDQTLVALDHSISQLRDLRTFGPMPRFLKTSDNILEIFCCPRSGLLSLKRVELNDTQKLLIRQYWNNQWATLGIIFDNAIKWSQIYEKEVMVEFTRDVMDYAGKLFSELRVFEKALTDTGETITIDLVASPDDQVSGDGRQLLSKVSMILSRVASWLRLRDEALLSMCQSLLCLMLKKFHNASIPLGDDALDICQNMAVGTRKKYVTNMTDQQKLELRLAVGLHRPIDIVETEEPTPSIKLELEEGPIVEPPPKRLKSEAVGLDSWVTKSKDTYSSLASPQITQKQNSNALPPKASLVKKEEPNLKRSQRASISTGSSLLKSIKADVRSDIKARNMVQPPSTIKSITSTEGVKLKTLNALIIPQVDKPQRVMQEEDSSSSDEQEDIGNDVFAIPKSIKPAEKPKGPRRTGFIGGSTIFTRGPLGDPGPRQAQSAADIRARLTPDLTPLFRSILSWNFFHAGDLPPNSTKTDYSMVTQSFRSAKEYEETFEPLLLLECWQQIVTAREEAPNASAFDIKVVARGSADSFIEIQANVPTNILATSDIVLVSQSQSPATGDPKMSCLALVQSASNRRGTHAEISLRCLPNSEFIPAIRPQGNLRGIKVLSLTPIEREYAALKALRYYHLCEQIIKGRPHVHIEPEDRHVSRTMKVYHVNKPQARAIIGAVRNDGFSLIQGPPGTGKTKTVIAVIGALLPEDKGVTISIPGSKQPSSGVVSKKLLVCAPSNAAVDELVIRLKEGVVKQSGDKFTPAVVRLGRLDVINQAVHDVALETLVEKKINFQKEKEDSSGGKSKEKPNTIDELRPRMDVLLAERKAKWAESDQARSEQREPPLKLREEIEALTRKIKDLGRQLDEIRDQSAMVNRNNDIRRREFMQQVLDEAHILCATLSGAGHDTLRNLNVEFETVIIDEAAQSIELSALIPMKFGCKKCIMVGDPKQLPPTVLSREASKFAYEQSLFVRMQKNHPESVHLLSIQYRMHPAISSFPSEMFYNSQLEDGPDMMMLRSQPWHQSLFFGPYRFFNVVGQEAMSGHSMKNIHEVNVALMIYKRLVADFPETNFSGKIGIITPYKTQLHALRQKFVDTYNDQILRTIEFNTTDAFQGREREIIIFSCVRASQKSTIGFLSDIRRMNVGLTRARSSLFVLGNANTLKKNEFWASLVENAQDRGYYTEGNFEQLLRRPCRTTMKQIEKSLSGVSISPADASTFKEKPSPKIAIMERDLDNPVSAIVKDETMESSSTMGSSAKDKVARARARNAESQGSLAVPKTKNNIEKSKKRHREEILPAEKTAVAPIAMGEALDAAAQETGSDTLDIPSAKTNSNISRPPPNPTMPTGGQQPRRPMPGSRGPLPPKKKKNVEDAMFIKRKPPRP</sequence>